<dbReference type="AlphaFoldDB" id="A0A1U7LX40"/>
<evidence type="ECO:0000313" key="2">
    <source>
        <dbReference type="Proteomes" id="UP000187166"/>
    </source>
</evidence>
<gene>
    <name evidence="1" type="ORF">BIV18_09755</name>
</gene>
<accession>A0A1U7LX40</accession>
<sequence>MLTFKDLFAFVLIKRYGLTMANLKNEELNDDYNRDKAKKFFKRMYENFVKDYKQDIYKPIDIIDYKENRLIGATSYTKDIRDFLNLINKAEETETNSIDIYSLTELEEKTILDTDFVFDLDTSDINIDTYINELDLFEEGKIYDFLISLSKNEEFKAFFKADISQDNLYKILTYIISLDENSYTISQEYKTSNFTLRPMKHLLYPEWTFDSNNKALFCDLDNRGIEPFLDLFYDTYNLYIKHIFSKKVLYGIIVQTTSVQNIGFDKFNNENFYLKDIKDNYSILRERTYEKFIKLYNIVSFDESFIKSVINGNTTSRYLQYGRLNANKYRILNNILKDVKIYEL</sequence>
<evidence type="ECO:0000313" key="1">
    <source>
        <dbReference type="EMBL" id="OLR61628.1"/>
    </source>
</evidence>
<dbReference type="Proteomes" id="UP000187166">
    <property type="component" value="Unassembled WGS sequence"/>
</dbReference>
<keyword evidence="2" id="KW-1185">Reference proteome</keyword>
<reference evidence="1 2" key="1">
    <citation type="journal article" date="2016" name="Appl. Environ. Microbiol.">
        <title>Function and Phylogeny of Bacterial Butyryl Coenzyme A:Acetate Transferases and Their Diversity in the Proximal Colon of Swine.</title>
        <authorList>
            <person name="Trachsel J."/>
            <person name="Bayles D.O."/>
            <person name="Looft T."/>
            <person name="Levine U.Y."/>
            <person name="Allen H.K."/>
        </authorList>
    </citation>
    <scope>NUCLEOTIDE SEQUENCE [LARGE SCALE GENOMIC DNA]</scope>
    <source>
        <strain evidence="1 2">35-6-1</strain>
    </source>
</reference>
<name>A0A1U7LX40_9FIRM</name>
<protein>
    <submittedName>
        <fullName evidence="1">Uncharacterized protein</fullName>
    </submittedName>
</protein>
<organism evidence="1 2">
    <name type="scientific">Peptoniphilus porci</name>
    <dbReference type="NCBI Taxonomy" id="2652280"/>
    <lineage>
        <taxon>Bacteria</taxon>
        <taxon>Bacillati</taxon>
        <taxon>Bacillota</taxon>
        <taxon>Tissierellia</taxon>
        <taxon>Tissierellales</taxon>
        <taxon>Peptoniphilaceae</taxon>
        <taxon>Peptoniphilus</taxon>
    </lineage>
</organism>
<proteinExistence type="predicted"/>
<dbReference type="EMBL" id="MJIH01000008">
    <property type="protein sequence ID" value="OLR61628.1"/>
    <property type="molecule type" value="Genomic_DNA"/>
</dbReference>
<comment type="caution">
    <text evidence="1">The sequence shown here is derived from an EMBL/GenBank/DDBJ whole genome shotgun (WGS) entry which is preliminary data.</text>
</comment>